<dbReference type="InterPro" id="IPR050312">
    <property type="entry name" value="IolE/XylAMocC-like"/>
</dbReference>
<dbReference type="RefSeq" id="WP_017894812.1">
    <property type="nucleotide sequence ID" value="NZ_CBXI010000008.1"/>
</dbReference>
<name>W6N3N9_CLOTY</name>
<dbReference type="EMBL" id="CBXI010000008">
    <property type="protein sequence ID" value="CDL90560.1"/>
    <property type="molecule type" value="Genomic_DNA"/>
</dbReference>
<dbReference type="InterPro" id="IPR013022">
    <property type="entry name" value="Xyl_isomerase-like_TIM-brl"/>
</dbReference>
<dbReference type="AlphaFoldDB" id="W6N3N9"/>
<evidence type="ECO:0000313" key="2">
    <source>
        <dbReference type="EMBL" id="CDL90560.1"/>
    </source>
</evidence>
<evidence type="ECO:0000313" key="3">
    <source>
        <dbReference type="Proteomes" id="UP000019482"/>
    </source>
</evidence>
<sequence length="300" mass="34548">MLNRENVKIGIAPIAWTEDDMPEWGKENTFLQTISEIALSGYKGTEIGCQFPRDTDILNKEFSRRGISAITAWYSSYLNEKPYEVNERGFIDHMNFLKAIGAKHVVVSDQSHSIQHFNNIPHTDKYVITDEAEWKQLAEGLDKLGKIAVDNGMMLIYHHHMTTTVQRTNEIDKLMELTNPKYVNLLFDTGHLTFSGEDPVAILDKHFDRIKHIHLKDVRPDIMKRCRDKKLSFLKSVLEGVFTVPGDKTGSVDYPAIFKILEKRNYKGWLVVEAEQNPYIYNPLDYAKLARAYIKEQTGI</sequence>
<organism evidence="2 3">
    <name type="scientific">Clostridium tyrobutyricum DIVETGP</name>
    <dbReference type="NCBI Taxonomy" id="1408889"/>
    <lineage>
        <taxon>Bacteria</taxon>
        <taxon>Bacillati</taxon>
        <taxon>Bacillota</taxon>
        <taxon>Clostridia</taxon>
        <taxon>Eubacteriales</taxon>
        <taxon>Clostridiaceae</taxon>
        <taxon>Clostridium</taxon>
    </lineage>
</organism>
<dbReference type="OrthoDB" id="9779184at2"/>
<feature type="domain" description="Xylose isomerase-like TIM barrel" evidence="1">
    <location>
        <begin position="78"/>
        <end position="295"/>
    </location>
</feature>
<gene>
    <name evidence="2" type="ORF">CTDIVETGP_0630</name>
</gene>
<comment type="caution">
    <text evidence="2">The sequence shown here is derived from an EMBL/GenBank/DDBJ whole genome shotgun (WGS) entry which is preliminary data.</text>
</comment>
<dbReference type="InterPro" id="IPR036237">
    <property type="entry name" value="Xyl_isomerase-like_sf"/>
</dbReference>
<dbReference type="Proteomes" id="UP000019482">
    <property type="component" value="Unassembled WGS sequence"/>
</dbReference>
<dbReference type="PANTHER" id="PTHR12110">
    <property type="entry name" value="HYDROXYPYRUVATE ISOMERASE"/>
    <property type="match status" value="1"/>
</dbReference>
<dbReference type="Gene3D" id="3.20.20.150">
    <property type="entry name" value="Divalent-metal-dependent TIM barrel enzymes"/>
    <property type="match status" value="1"/>
</dbReference>
<keyword evidence="3" id="KW-1185">Reference proteome</keyword>
<keyword evidence="2" id="KW-0456">Lyase</keyword>
<dbReference type="InterPro" id="IPR030823">
    <property type="entry name" value="IolE/MocC"/>
</dbReference>
<dbReference type="Pfam" id="PF01261">
    <property type="entry name" value="AP_endonuc_2"/>
    <property type="match status" value="1"/>
</dbReference>
<dbReference type="NCBIfam" id="TIGR04379">
    <property type="entry name" value="myo_inos_iolE"/>
    <property type="match status" value="1"/>
</dbReference>
<dbReference type="GeneID" id="29420013"/>
<proteinExistence type="predicted"/>
<protein>
    <submittedName>
        <fullName evidence="2">Inosose dehydratase</fullName>
        <ecNumber evidence="2">4.2.1.44</ecNumber>
    </submittedName>
</protein>
<dbReference type="GO" id="GO:0050114">
    <property type="term" value="F:myo-inosose-2 dehydratase activity"/>
    <property type="evidence" value="ECO:0007669"/>
    <property type="project" value="UniProtKB-EC"/>
</dbReference>
<evidence type="ECO:0000259" key="1">
    <source>
        <dbReference type="Pfam" id="PF01261"/>
    </source>
</evidence>
<dbReference type="EC" id="4.2.1.44" evidence="2"/>
<reference evidence="2 3" key="1">
    <citation type="journal article" date="2015" name="Genome Announc.">
        <title>Draft Genome Sequence of Clostridium tyrobutyricum Strain DIVETGP, Isolated from Cow's Milk for Grana Padano Production.</title>
        <authorList>
            <person name="Soggiu A."/>
            <person name="Piras C."/>
            <person name="Gaiarsa S."/>
            <person name="Sassera D."/>
            <person name="Roncada P."/>
            <person name="Bendixen E."/>
            <person name="Brasca M."/>
            <person name="Bonizzi L."/>
        </authorList>
    </citation>
    <scope>NUCLEOTIDE SEQUENCE [LARGE SCALE GENOMIC DNA]</scope>
    <source>
        <strain evidence="2 3">DIVETGP</strain>
    </source>
</reference>
<dbReference type="SUPFAM" id="SSF51658">
    <property type="entry name" value="Xylose isomerase-like"/>
    <property type="match status" value="1"/>
</dbReference>
<accession>W6N3N9</accession>
<dbReference type="PANTHER" id="PTHR12110:SF41">
    <property type="entry name" value="INOSOSE DEHYDRATASE"/>
    <property type="match status" value="1"/>
</dbReference>